<dbReference type="GO" id="GO:0009055">
    <property type="term" value="F:electron transfer activity"/>
    <property type="evidence" value="ECO:0007669"/>
    <property type="project" value="UniProtKB-UniRule"/>
</dbReference>
<feature type="transmembrane region" description="Helical" evidence="12">
    <location>
        <begin position="103"/>
        <end position="123"/>
    </location>
</feature>
<keyword evidence="6 12" id="KW-0812">Transmembrane</keyword>
<keyword evidence="14" id="KW-1185">Reference proteome</keyword>
<keyword evidence="8 12" id="KW-0249">Electron transport</keyword>
<keyword evidence="11 12" id="KW-0472">Membrane</keyword>
<dbReference type="PANTHER" id="PTHR30365">
    <property type="entry name" value="CYTOCHROME D UBIQUINOL OXIDASE"/>
    <property type="match status" value="1"/>
</dbReference>
<evidence type="ECO:0000256" key="5">
    <source>
        <dbReference type="ARBA" id="ARBA00022617"/>
    </source>
</evidence>
<keyword evidence="10 12" id="KW-0408">Iron</keyword>
<feature type="transmembrane region" description="Helical" evidence="12">
    <location>
        <begin position="224"/>
        <end position="241"/>
    </location>
</feature>
<evidence type="ECO:0000256" key="11">
    <source>
        <dbReference type="ARBA" id="ARBA00023136"/>
    </source>
</evidence>
<dbReference type="EMBL" id="LN885086">
    <property type="protein sequence ID" value="CUQ65648.1"/>
    <property type="molecule type" value="Genomic_DNA"/>
</dbReference>
<feature type="transmembrane region" description="Helical" evidence="12">
    <location>
        <begin position="413"/>
        <end position="436"/>
    </location>
</feature>
<dbReference type="KEGG" id="nio:NITINOP_0673"/>
<feature type="transmembrane region" description="Helical" evidence="12">
    <location>
        <begin position="24"/>
        <end position="43"/>
    </location>
</feature>
<evidence type="ECO:0000256" key="9">
    <source>
        <dbReference type="ARBA" id="ARBA00022989"/>
    </source>
</evidence>
<dbReference type="GO" id="GO:0020037">
    <property type="term" value="F:heme binding"/>
    <property type="evidence" value="ECO:0007669"/>
    <property type="project" value="TreeGrafter"/>
</dbReference>
<dbReference type="InterPro" id="IPR002585">
    <property type="entry name" value="Cyt-d_ubiquinol_oxidase_su_1"/>
</dbReference>
<evidence type="ECO:0000256" key="6">
    <source>
        <dbReference type="ARBA" id="ARBA00022692"/>
    </source>
</evidence>
<dbReference type="GO" id="GO:0019646">
    <property type="term" value="P:aerobic electron transport chain"/>
    <property type="evidence" value="ECO:0007669"/>
    <property type="project" value="InterPro"/>
</dbReference>
<keyword evidence="13" id="KW-0560">Oxidoreductase</keyword>
<name>A0A0S4KQS2_9BACT</name>
<dbReference type="GO" id="GO:0016682">
    <property type="term" value="F:oxidoreductase activity, acting on diphenols and related substances as donors, oxygen as acceptor"/>
    <property type="evidence" value="ECO:0007669"/>
    <property type="project" value="TreeGrafter"/>
</dbReference>
<evidence type="ECO:0000256" key="7">
    <source>
        <dbReference type="ARBA" id="ARBA00022723"/>
    </source>
</evidence>
<dbReference type="PIRSF" id="PIRSF006446">
    <property type="entry name" value="Cyt_quinol_oxidase_1"/>
    <property type="match status" value="1"/>
</dbReference>
<keyword evidence="4 12" id="KW-1003">Cell membrane</keyword>
<evidence type="ECO:0000256" key="10">
    <source>
        <dbReference type="ARBA" id="ARBA00023004"/>
    </source>
</evidence>
<dbReference type="GO" id="GO:0005886">
    <property type="term" value="C:plasma membrane"/>
    <property type="evidence" value="ECO:0007669"/>
    <property type="project" value="UniProtKB-SubCell"/>
</dbReference>
<keyword evidence="7 12" id="KW-0479">Metal-binding</keyword>
<dbReference type="Pfam" id="PF01654">
    <property type="entry name" value="Cyt_bd_oxida_I"/>
    <property type="match status" value="1"/>
</dbReference>
<dbReference type="STRING" id="1715989.NITINOP_0673"/>
<evidence type="ECO:0000313" key="13">
    <source>
        <dbReference type="EMBL" id="CUQ65648.1"/>
    </source>
</evidence>
<dbReference type="AlphaFoldDB" id="A0A0S4KQS2"/>
<comment type="similarity">
    <text evidence="2 12">Belongs to the cytochrome ubiquinol oxidase subunit 1 family.</text>
</comment>
<gene>
    <name evidence="13" type="primary">cydA</name>
    <name evidence="13" type="ORF">NITINOP_0673</name>
</gene>
<reference evidence="14" key="1">
    <citation type="submission" date="2015-09" db="EMBL/GenBank/DDBJ databases">
        <authorList>
            <person name="Daims H."/>
        </authorList>
    </citation>
    <scope>NUCLEOTIDE SEQUENCE [LARGE SCALE GENOMIC DNA]</scope>
</reference>
<feature type="transmembrane region" description="Helical" evidence="12">
    <location>
        <begin position="364"/>
        <end position="385"/>
    </location>
</feature>
<proteinExistence type="inferred from homology"/>
<evidence type="ECO:0000256" key="1">
    <source>
        <dbReference type="ARBA" id="ARBA00004651"/>
    </source>
</evidence>
<keyword evidence="9 12" id="KW-1133">Transmembrane helix</keyword>
<keyword evidence="3 12" id="KW-0813">Transport</keyword>
<organism evidence="13 14">
    <name type="scientific">Candidatus Nitrospira inopinata</name>
    <dbReference type="NCBI Taxonomy" id="1715989"/>
    <lineage>
        <taxon>Bacteria</taxon>
        <taxon>Pseudomonadati</taxon>
        <taxon>Nitrospirota</taxon>
        <taxon>Nitrospiria</taxon>
        <taxon>Nitrospirales</taxon>
        <taxon>Nitrospiraceae</taxon>
        <taxon>Nitrospira</taxon>
    </lineage>
</organism>
<dbReference type="Proteomes" id="UP000066284">
    <property type="component" value="Chromosome 1"/>
</dbReference>
<comment type="subcellular location">
    <subcellularLocation>
        <location evidence="1">Cell membrane</location>
        <topology evidence="1">Multi-pass membrane protein</topology>
    </subcellularLocation>
</comment>
<dbReference type="GO" id="GO:0046872">
    <property type="term" value="F:metal ion binding"/>
    <property type="evidence" value="ECO:0007669"/>
    <property type="project" value="UniProtKB-UniRule"/>
</dbReference>
<dbReference type="GO" id="GO:0070069">
    <property type="term" value="C:cytochrome complex"/>
    <property type="evidence" value="ECO:0007669"/>
    <property type="project" value="UniProtKB-UniRule"/>
</dbReference>
<evidence type="ECO:0000256" key="12">
    <source>
        <dbReference type="PIRNR" id="PIRNR006446"/>
    </source>
</evidence>
<evidence type="ECO:0000256" key="8">
    <source>
        <dbReference type="ARBA" id="ARBA00022982"/>
    </source>
</evidence>
<sequence>MDETVTLNSALFYDRLQFAVTATFHYLFPQLTMGLAALILYLKSRAYWLRDPHYDDVAHFWTKIFALSFAFGVVTGIPLEFQFGMNWAKFSRFAGGVIGQTLAMEGLFAFFLESTFLGILLYGRKMFSPFVLWLTTLMLFVGSWLSGYFIIATNAWMQHPVAYVVDPEGSVHVASLRGLLTNPWIVWQYAHTMTAAVVTGSFVMAAVGAYYLLSGIHVDAAKTFLKTGVVAGAMASSLMLFPTGHHAALQVFEHQPIKGAAFEGHFYTEAGADLVLMGQPNMDTLTIDNPLVLPKMLSFIIYKHFGAEIKGLTDFPRDEWPDTMPLLYYTYHIMVGLGTIFIPVMVTALLLLLRGRLFQARWMLWTLMLFAPFPYIATTAGWMTAELGRQPWLVYGLLRTADGNSPLVGSGNVLFTLLGYLGLYLLIGLLFLFLFFETISRGPGGVDASRASSGKAGLREEGMYVAR</sequence>
<feature type="transmembrane region" description="Helical" evidence="12">
    <location>
        <begin position="64"/>
        <end position="83"/>
    </location>
</feature>
<feature type="transmembrane region" description="Helical" evidence="12">
    <location>
        <begin position="189"/>
        <end position="212"/>
    </location>
</feature>
<evidence type="ECO:0000256" key="3">
    <source>
        <dbReference type="ARBA" id="ARBA00022448"/>
    </source>
</evidence>
<dbReference type="EC" id="1.10.3.-" evidence="13"/>
<keyword evidence="5 12" id="KW-0349">Heme</keyword>
<accession>A0A0S4KQS2</accession>
<dbReference type="RefSeq" id="WP_062483171.1">
    <property type="nucleotide sequence ID" value="NZ_LN885086.1"/>
</dbReference>
<dbReference type="PANTHER" id="PTHR30365:SF14">
    <property type="entry name" value="CYTOCHROME BD MENAQUINOL OXIDASE SUBUNIT I-RELATED"/>
    <property type="match status" value="1"/>
</dbReference>
<feature type="transmembrane region" description="Helical" evidence="12">
    <location>
        <begin position="329"/>
        <end position="352"/>
    </location>
</feature>
<evidence type="ECO:0000313" key="14">
    <source>
        <dbReference type="Proteomes" id="UP000066284"/>
    </source>
</evidence>
<protein>
    <submittedName>
        <fullName evidence="13">Cytochrome bd oxidase, subunit I</fullName>
        <ecNumber evidence="13">1.10.3.-</ecNumber>
    </submittedName>
</protein>
<evidence type="ECO:0000256" key="4">
    <source>
        <dbReference type="ARBA" id="ARBA00022475"/>
    </source>
</evidence>
<feature type="transmembrane region" description="Helical" evidence="12">
    <location>
        <begin position="130"/>
        <end position="151"/>
    </location>
</feature>
<evidence type="ECO:0000256" key="2">
    <source>
        <dbReference type="ARBA" id="ARBA00009819"/>
    </source>
</evidence>